<keyword evidence="2" id="KW-1185">Reference proteome</keyword>
<evidence type="ECO:0000313" key="1">
    <source>
        <dbReference type="EMBL" id="SAL96869.1"/>
    </source>
</evidence>
<name>A0A168LIM3_ABSGL</name>
<proteinExistence type="predicted"/>
<feature type="non-terminal residue" evidence="1">
    <location>
        <position position="211"/>
    </location>
</feature>
<dbReference type="InParanoid" id="A0A168LIM3"/>
<protein>
    <submittedName>
        <fullName evidence="1">Uncharacterized protein</fullName>
    </submittedName>
</protein>
<accession>A0A168LIM3</accession>
<dbReference type="EMBL" id="LT551410">
    <property type="protein sequence ID" value="SAL96869.1"/>
    <property type="molecule type" value="Genomic_DNA"/>
</dbReference>
<organism evidence="1">
    <name type="scientific">Absidia glauca</name>
    <name type="common">Pin mould</name>
    <dbReference type="NCBI Taxonomy" id="4829"/>
    <lineage>
        <taxon>Eukaryota</taxon>
        <taxon>Fungi</taxon>
        <taxon>Fungi incertae sedis</taxon>
        <taxon>Mucoromycota</taxon>
        <taxon>Mucoromycotina</taxon>
        <taxon>Mucoromycetes</taxon>
        <taxon>Mucorales</taxon>
        <taxon>Cunninghamellaceae</taxon>
        <taxon>Absidia</taxon>
    </lineage>
</organism>
<reference evidence="1" key="1">
    <citation type="submission" date="2016-04" db="EMBL/GenBank/DDBJ databases">
        <authorList>
            <person name="Evans L.H."/>
            <person name="Alamgir A."/>
            <person name="Owens N."/>
            <person name="Weber N.D."/>
            <person name="Virtaneva K."/>
            <person name="Barbian K."/>
            <person name="Babar A."/>
            <person name="Rosenke K."/>
        </authorList>
    </citation>
    <scope>NUCLEOTIDE SEQUENCE [LARGE SCALE GENOMIC DNA]</scope>
    <source>
        <strain evidence="1">CBS 101.48</strain>
    </source>
</reference>
<dbReference type="Proteomes" id="UP000078561">
    <property type="component" value="Unassembled WGS sequence"/>
</dbReference>
<dbReference type="OrthoDB" id="2287714at2759"/>
<sequence>MTMQWSEIVAKGQKMKVPSMVTRRGEKLTDVPSIIYELEELASLMKMHRAEAMLEVALHNNCALFEFPTLAFPNKTDVYQELITQIGRMLGGRLITAPPHRANGKFMVETKFAAEEHMEQAINQGITVDDVQYRAVYTRSDRGDLPKMVHVHVSGVPYEEEDILVTTSLQYYDILVTTSLQYYGKVCQLKMYRQSGVFEGKIAALLDLNAT</sequence>
<dbReference type="AlphaFoldDB" id="A0A168LIM3"/>
<evidence type="ECO:0000313" key="2">
    <source>
        <dbReference type="Proteomes" id="UP000078561"/>
    </source>
</evidence>
<gene>
    <name evidence="1" type="primary">ABSGL_02309.1 scaffold 3239</name>
</gene>